<evidence type="ECO:0000259" key="2">
    <source>
        <dbReference type="Pfam" id="PF10145"/>
    </source>
</evidence>
<feature type="non-terminal residue" evidence="3">
    <location>
        <position position="1"/>
    </location>
</feature>
<sequence length="278" mass="29255">NTEAHMDRFTRAVKSMSVAFGESTEALSGGLYDILSASVAPEQALHVLSVAVKAARAGMTDTKVAADALTTVLNSYGMAASRAAEVSDLLFTIVKRGKTTFAQLAPQIGKVASIAAVANVSLEELGAMIALLTRVGLSTDRAMTAIRATITSFLKPTEEAAEYAKRLGFVMSSATLKAEGLRGVFERISHLPPDAIAKLFPNVRALAGIIPALSHIRELSADIQGMVKSAGSTEVAYKKMTNTLAFQFDKVKQSVKILAVEIGEALLGTIKELVASVS</sequence>
<dbReference type="NCBIfam" id="TIGR01760">
    <property type="entry name" value="tape_meas_TP901"/>
    <property type="match status" value="1"/>
</dbReference>
<organism evidence="3">
    <name type="scientific">marine sediment metagenome</name>
    <dbReference type="NCBI Taxonomy" id="412755"/>
    <lineage>
        <taxon>unclassified sequences</taxon>
        <taxon>metagenomes</taxon>
        <taxon>ecological metagenomes</taxon>
    </lineage>
</organism>
<proteinExistence type="predicted"/>
<gene>
    <name evidence="3" type="ORF">S03H2_37363</name>
</gene>
<keyword evidence="1" id="KW-1188">Viral release from host cell</keyword>
<accession>X1FS51</accession>
<evidence type="ECO:0000256" key="1">
    <source>
        <dbReference type="ARBA" id="ARBA00022612"/>
    </source>
</evidence>
<dbReference type="EMBL" id="BARU01022998">
    <property type="protein sequence ID" value="GAH48481.1"/>
    <property type="molecule type" value="Genomic_DNA"/>
</dbReference>
<dbReference type="Pfam" id="PF10145">
    <property type="entry name" value="PhageMin_Tail"/>
    <property type="match status" value="1"/>
</dbReference>
<dbReference type="PANTHER" id="PTHR37813">
    <property type="entry name" value="FELS-2 PROPHAGE PROTEIN"/>
    <property type="match status" value="1"/>
</dbReference>
<evidence type="ECO:0000313" key="3">
    <source>
        <dbReference type="EMBL" id="GAH48481.1"/>
    </source>
</evidence>
<dbReference type="InterPro" id="IPR010090">
    <property type="entry name" value="Phage_tape_meas"/>
</dbReference>
<dbReference type="PANTHER" id="PTHR37813:SF1">
    <property type="entry name" value="FELS-2 PROPHAGE PROTEIN"/>
    <property type="match status" value="1"/>
</dbReference>
<protein>
    <recommendedName>
        <fullName evidence="2">Phage tail tape measure protein domain-containing protein</fullName>
    </recommendedName>
</protein>
<dbReference type="AlphaFoldDB" id="X1FS51"/>
<feature type="non-terminal residue" evidence="3">
    <location>
        <position position="278"/>
    </location>
</feature>
<name>X1FS51_9ZZZZ</name>
<reference evidence="3" key="1">
    <citation type="journal article" date="2014" name="Front. Microbiol.">
        <title>High frequency of phylogenetically diverse reductive dehalogenase-homologous genes in deep subseafloor sedimentary metagenomes.</title>
        <authorList>
            <person name="Kawai M."/>
            <person name="Futagami T."/>
            <person name="Toyoda A."/>
            <person name="Takaki Y."/>
            <person name="Nishi S."/>
            <person name="Hori S."/>
            <person name="Arai W."/>
            <person name="Tsubouchi T."/>
            <person name="Morono Y."/>
            <person name="Uchiyama I."/>
            <person name="Ito T."/>
            <person name="Fujiyama A."/>
            <person name="Inagaki F."/>
            <person name="Takami H."/>
        </authorList>
    </citation>
    <scope>NUCLEOTIDE SEQUENCE</scope>
    <source>
        <strain evidence="3">Expedition CK06-06</strain>
    </source>
</reference>
<comment type="caution">
    <text evidence="3">The sequence shown here is derived from an EMBL/GenBank/DDBJ whole genome shotgun (WGS) entry which is preliminary data.</text>
</comment>
<feature type="domain" description="Phage tail tape measure protein" evidence="2">
    <location>
        <begin position="15"/>
        <end position="189"/>
    </location>
</feature>